<proteinExistence type="predicted"/>
<reference evidence="1 2" key="1">
    <citation type="submission" date="2024-02" db="EMBL/GenBank/DDBJ databases">
        <title>Identification of pathogenicity and growth-promoting functions of Pseudomonas putida variants.</title>
        <authorList>
            <person name="Sun J."/>
        </authorList>
    </citation>
    <scope>NUCLEOTIDE SEQUENCE [LARGE SCALE GENOMIC DNA]</scope>
    <source>
        <strain evidence="1 2">A04</strain>
    </source>
</reference>
<gene>
    <name evidence="1" type="ORF">V7V80_12925</name>
</gene>
<sequence>MNQRPATHLEPTAVGPRFPGCHDPFWPRLELSALRERLQLRPDTSQAHFEVAAQCAAIDAAREFARWRAALRERGYKRLEDVSGHDHGRALLVCYTRFVEASILRDLREVPHRKASRRGGAYA</sequence>
<evidence type="ECO:0000313" key="2">
    <source>
        <dbReference type="Proteomes" id="UP001377692"/>
    </source>
</evidence>
<protein>
    <submittedName>
        <fullName evidence="1">Head completion/stabilization protein</fullName>
    </submittedName>
</protein>
<dbReference type="Proteomes" id="UP001377692">
    <property type="component" value="Unassembled WGS sequence"/>
</dbReference>
<accession>A0ABU8R6T9</accession>
<dbReference type="Pfam" id="PF05926">
    <property type="entry name" value="Phage_GPL"/>
    <property type="match status" value="1"/>
</dbReference>
<keyword evidence="2" id="KW-1185">Reference proteome</keyword>
<organism evidence="1 2">
    <name type="scientific">Pseudomonas kermanshahensis</name>
    <dbReference type="NCBI Taxonomy" id="2745482"/>
    <lineage>
        <taxon>Bacteria</taxon>
        <taxon>Pseudomonadati</taxon>
        <taxon>Pseudomonadota</taxon>
        <taxon>Gammaproteobacteria</taxon>
        <taxon>Pseudomonadales</taxon>
        <taxon>Pseudomonadaceae</taxon>
        <taxon>Pseudomonas</taxon>
    </lineage>
</organism>
<dbReference type="RefSeq" id="WP_339549500.1">
    <property type="nucleotide sequence ID" value="NZ_JBBHLD010000009.1"/>
</dbReference>
<name>A0ABU8R6T9_9PSED</name>
<comment type="caution">
    <text evidence="1">The sequence shown here is derived from an EMBL/GenBank/DDBJ whole genome shotgun (WGS) entry which is preliminary data.</text>
</comment>
<dbReference type="EMBL" id="JBBHLD010000009">
    <property type="protein sequence ID" value="MEJ5905587.1"/>
    <property type="molecule type" value="Genomic_DNA"/>
</dbReference>
<dbReference type="InterPro" id="IPR009225">
    <property type="entry name" value="Phage_head_completion_GpL"/>
</dbReference>
<evidence type="ECO:0000313" key="1">
    <source>
        <dbReference type="EMBL" id="MEJ5905587.1"/>
    </source>
</evidence>